<evidence type="ECO:0000256" key="5">
    <source>
        <dbReference type="ARBA" id="ARBA00022692"/>
    </source>
</evidence>
<evidence type="ECO:0000256" key="8">
    <source>
        <dbReference type="RuleBase" id="RU363041"/>
    </source>
</evidence>
<protein>
    <recommendedName>
        <fullName evidence="8">Probable membrane transporter protein</fullName>
    </recommendedName>
</protein>
<feature type="transmembrane region" description="Helical" evidence="8">
    <location>
        <begin position="156"/>
        <end position="175"/>
    </location>
</feature>
<feature type="transmembrane region" description="Helical" evidence="8">
    <location>
        <begin position="187"/>
        <end position="209"/>
    </location>
</feature>
<keyword evidence="10" id="KW-1185">Reference proteome</keyword>
<comment type="similarity">
    <text evidence="2 8">Belongs to the 4-toluene sulfonate uptake permease (TSUP) (TC 2.A.102) family.</text>
</comment>
<dbReference type="PANTHER" id="PTHR30269">
    <property type="entry name" value="TRANSMEMBRANE PROTEIN YFCA"/>
    <property type="match status" value="1"/>
</dbReference>
<evidence type="ECO:0000256" key="2">
    <source>
        <dbReference type="ARBA" id="ARBA00009142"/>
    </source>
</evidence>
<evidence type="ECO:0000256" key="4">
    <source>
        <dbReference type="ARBA" id="ARBA00022475"/>
    </source>
</evidence>
<dbReference type="RefSeq" id="WP_220305942.1">
    <property type="nucleotide sequence ID" value="NZ_CP080590.1"/>
</dbReference>
<sequence>MLDPLLLLALLGVGMLAGFVDAIAGGGGMITVPALLSAGLPPVAALATNKMQSVVGTGMAVWTYWRRGFVNLPSLIPAIALTFAGSFLGALTVSQLDTSLLDIAVPVALIAIALYFLFAPKLSDADKAARLPFGPLVPVMGFAIGFYDGVFGPGTGSFFTIGFVLLFGLGLTRATGSTKALNFTSNLAALAIFIPQGHVVWPVAIVMALGQLIGGYVGAHTGIRYGARVIRPLVVVVSIALAIKLLAFP</sequence>
<feature type="transmembrane region" description="Helical" evidence="8">
    <location>
        <begin position="131"/>
        <end position="150"/>
    </location>
</feature>
<keyword evidence="5 8" id="KW-0812">Transmembrane</keyword>
<comment type="subcellular location">
    <subcellularLocation>
        <location evidence="1 8">Cell membrane</location>
        <topology evidence="1 8">Multi-pass membrane protein</topology>
    </subcellularLocation>
</comment>
<keyword evidence="6 8" id="KW-1133">Transmembrane helix</keyword>
<accession>A0ABX8WFG8</accession>
<evidence type="ECO:0000313" key="9">
    <source>
        <dbReference type="EMBL" id="QYO77486.1"/>
    </source>
</evidence>
<dbReference type="Proteomes" id="UP000825799">
    <property type="component" value="Chromosome"/>
</dbReference>
<feature type="transmembrane region" description="Helical" evidence="8">
    <location>
        <begin position="99"/>
        <end position="119"/>
    </location>
</feature>
<dbReference type="InterPro" id="IPR002781">
    <property type="entry name" value="TM_pro_TauE-like"/>
</dbReference>
<evidence type="ECO:0000256" key="6">
    <source>
        <dbReference type="ARBA" id="ARBA00022989"/>
    </source>
</evidence>
<dbReference type="InterPro" id="IPR052017">
    <property type="entry name" value="TSUP"/>
</dbReference>
<keyword evidence="3" id="KW-0813">Transport</keyword>
<dbReference type="Pfam" id="PF01925">
    <property type="entry name" value="TauE"/>
    <property type="match status" value="1"/>
</dbReference>
<keyword evidence="7 8" id="KW-0472">Membrane</keyword>
<proteinExistence type="inferred from homology"/>
<feature type="transmembrane region" description="Helical" evidence="8">
    <location>
        <begin position="69"/>
        <end position="93"/>
    </location>
</feature>
<reference evidence="9 10" key="1">
    <citation type="submission" date="2021-08" db="EMBL/GenBank/DDBJ databases">
        <title>Devosia salina sp. nov., isolated from the South China Sea sediment.</title>
        <authorList>
            <person name="Zhou Z."/>
        </authorList>
    </citation>
    <scope>NUCLEOTIDE SEQUENCE [LARGE SCALE GENOMIC DNA]</scope>
    <source>
        <strain evidence="9 10">SCS-3</strain>
    </source>
</reference>
<evidence type="ECO:0000256" key="3">
    <source>
        <dbReference type="ARBA" id="ARBA00022448"/>
    </source>
</evidence>
<dbReference type="PANTHER" id="PTHR30269:SF0">
    <property type="entry name" value="MEMBRANE TRANSPORTER PROTEIN YFCA-RELATED"/>
    <property type="match status" value="1"/>
</dbReference>
<organism evidence="9 10">
    <name type="scientific">Devosia salina</name>
    <dbReference type="NCBI Taxonomy" id="2860336"/>
    <lineage>
        <taxon>Bacteria</taxon>
        <taxon>Pseudomonadati</taxon>
        <taxon>Pseudomonadota</taxon>
        <taxon>Alphaproteobacteria</taxon>
        <taxon>Hyphomicrobiales</taxon>
        <taxon>Devosiaceae</taxon>
        <taxon>Devosia</taxon>
    </lineage>
</organism>
<evidence type="ECO:0000256" key="1">
    <source>
        <dbReference type="ARBA" id="ARBA00004651"/>
    </source>
</evidence>
<name>A0ABX8WFG8_9HYPH</name>
<evidence type="ECO:0000313" key="10">
    <source>
        <dbReference type="Proteomes" id="UP000825799"/>
    </source>
</evidence>
<gene>
    <name evidence="9" type="ORF">K1X15_02590</name>
</gene>
<feature type="transmembrane region" description="Helical" evidence="8">
    <location>
        <begin position="32"/>
        <end position="48"/>
    </location>
</feature>
<evidence type="ECO:0000256" key="7">
    <source>
        <dbReference type="ARBA" id="ARBA00023136"/>
    </source>
</evidence>
<keyword evidence="4 8" id="KW-1003">Cell membrane</keyword>
<feature type="transmembrane region" description="Helical" evidence="8">
    <location>
        <begin position="229"/>
        <end position="248"/>
    </location>
</feature>
<dbReference type="EMBL" id="CP080590">
    <property type="protein sequence ID" value="QYO77486.1"/>
    <property type="molecule type" value="Genomic_DNA"/>
</dbReference>